<feature type="compositionally biased region" description="Basic residues" evidence="1">
    <location>
        <begin position="711"/>
        <end position="721"/>
    </location>
</feature>
<evidence type="ECO:0008006" key="4">
    <source>
        <dbReference type="Google" id="ProtNLM"/>
    </source>
</evidence>
<dbReference type="GeneID" id="40317191"/>
<proteinExistence type="predicted"/>
<name>A0A422PT00_9TRYP</name>
<evidence type="ECO:0000256" key="1">
    <source>
        <dbReference type="SAM" id="MobiDB-lite"/>
    </source>
</evidence>
<evidence type="ECO:0000313" key="2">
    <source>
        <dbReference type="EMBL" id="RNF20850.1"/>
    </source>
</evidence>
<accession>A0A422PT00</accession>
<organism evidence="2 3">
    <name type="scientific">Trypanosoma conorhini</name>
    <dbReference type="NCBI Taxonomy" id="83891"/>
    <lineage>
        <taxon>Eukaryota</taxon>
        <taxon>Discoba</taxon>
        <taxon>Euglenozoa</taxon>
        <taxon>Kinetoplastea</taxon>
        <taxon>Metakinetoplastina</taxon>
        <taxon>Trypanosomatida</taxon>
        <taxon>Trypanosomatidae</taxon>
        <taxon>Trypanosoma</taxon>
    </lineage>
</organism>
<feature type="compositionally biased region" description="Low complexity" evidence="1">
    <location>
        <begin position="641"/>
        <end position="650"/>
    </location>
</feature>
<dbReference type="OrthoDB" id="277587at2759"/>
<dbReference type="AlphaFoldDB" id="A0A422PT00"/>
<comment type="caution">
    <text evidence="2">The sequence shown here is derived from an EMBL/GenBank/DDBJ whole genome shotgun (WGS) entry which is preliminary data.</text>
</comment>
<reference evidence="2 3" key="1">
    <citation type="journal article" date="2018" name="BMC Genomics">
        <title>Genomic comparison of Trypanosoma conorhini and Trypanosoma rangeli to Trypanosoma cruzi strains of high and low virulence.</title>
        <authorList>
            <person name="Bradwell K.R."/>
            <person name="Koparde V.N."/>
            <person name="Matveyev A.V."/>
            <person name="Serrano M.G."/>
            <person name="Alves J.M."/>
            <person name="Parikh H."/>
            <person name="Huang B."/>
            <person name="Lee V."/>
            <person name="Espinosa-Alvarez O."/>
            <person name="Ortiz P.A."/>
            <person name="Costa-Martins A.G."/>
            <person name="Teixeira M.M."/>
            <person name="Buck G.A."/>
        </authorList>
    </citation>
    <scope>NUCLEOTIDE SEQUENCE [LARGE SCALE GENOMIC DNA]</scope>
    <source>
        <strain evidence="2 3">025E</strain>
    </source>
</reference>
<feature type="compositionally biased region" description="Basic and acidic residues" evidence="1">
    <location>
        <begin position="722"/>
        <end position="737"/>
    </location>
</feature>
<evidence type="ECO:0000313" key="3">
    <source>
        <dbReference type="Proteomes" id="UP000284403"/>
    </source>
</evidence>
<gene>
    <name evidence="2" type="ORF">Tco025E_03580</name>
</gene>
<feature type="region of interest" description="Disordered" evidence="1">
    <location>
        <begin position="635"/>
        <end position="737"/>
    </location>
</feature>
<keyword evidence="3" id="KW-1185">Reference proteome</keyword>
<dbReference type="RefSeq" id="XP_029229346.1">
    <property type="nucleotide sequence ID" value="XM_029370498.1"/>
</dbReference>
<feature type="compositionally biased region" description="Basic and acidic residues" evidence="1">
    <location>
        <begin position="677"/>
        <end position="704"/>
    </location>
</feature>
<dbReference type="Proteomes" id="UP000284403">
    <property type="component" value="Unassembled WGS sequence"/>
</dbReference>
<protein>
    <recommendedName>
        <fullName evidence="4">CUE domain-containing protein</fullName>
    </recommendedName>
</protein>
<dbReference type="EMBL" id="MKKU01000169">
    <property type="protein sequence ID" value="RNF20850.1"/>
    <property type="molecule type" value="Genomic_DNA"/>
</dbReference>
<sequence>MSRTLQEQFPDPDAAVSGTFLRTTDASDRTWRDVALIAESDDHTFWTVVANHKSLPLALRNLITAVCNAHSSAFRRHLQRSDELALITLLVRLVTTTSVASSAGVSVTSVASCLEQHVPPALLMPLSLIILRHCGSVASATVTSLILINPAYLCAMPATSASWCDATARLSVQCVREVARGRHQRLAGDVVSLFEQVYRHVKQLWAVVHCAPFLADYMPLARLLQYLRVVVDLLSPLLQHFLLTCTALANRREQLSKANSAMLNAAINAASILVLFRTYHKVAGHDRCHCVERLVASTYDALTSHIAQKVQGLPAVLLSDTRRSFTRTLHALVPPQAAEEDLEIGKVLRCLSEPVPDSKDFSDGFLGARPRYFELLLLELIRQGFHIDVLLEKKFITLLEAEELGVSERVLTQAIAGIVDKATGEAAMTRSEGGNGCSTELCTAAEPTPDSSDPLVNIVLGVMPHFNVEGVKAALRYYNEDVEQFILDASMDNIAPHLLAQLTEASPSNAVGVAARAETGSSEINATAAGGFTSTTANALTQEDYDRDFDAVDLNLFIGSDLYETINADGGIVSAEEPSCDLVYTTYHPDDHRGAAEMFEVDDAMRDKIRMLTELMYDDEVDDTQEVAEVCTYEARQGANDSDSSASSSSGGMNHGPKRSLLEEGGVATSTPFRPRTQYDEKRFHETRSRQREKTVRAAKETREAAPAYTQKKKTTRKKTQDKRALTREVKRGKTNW</sequence>